<name>A0ABR3Y747_9PEZI</name>
<organism evidence="2 3">
    <name type="scientific">Phialemonium thermophilum</name>
    <dbReference type="NCBI Taxonomy" id="223376"/>
    <lineage>
        <taxon>Eukaryota</taxon>
        <taxon>Fungi</taxon>
        <taxon>Dikarya</taxon>
        <taxon>Ascomycota</taxon>
        <taxon>Pezizomycotina</taxon>
        <taxon>Sordariomycetes</taxon>
        <taxon>Sordariomycetidae</taxon>
        <taxon>Cephalothecales</taxon>
        <taxon>Cephalothecaceae</taxon>
        <taxon>Phialemonium</taxon>
    </lineage>
</organism>
<protein>
    <submittedName>
        <fullName evidence="2">Uncharacterized protein</fullName>
    </submittedName>
</protein>
<evidence type="ECO:0000313" key="2">
    <source>
        <dbReference type="EMBL" id="KAL1884125.1"/>
    </source>
</evidence>
<dbReference type="Proteomes" id="UP001586593">
    <property type="component" value="Unassembled WGS sequence"/>
</dbReference>
<accession>A0ABR3Y747</accession>
<gene>
    <name evidence="2" type="ORF">VTK73DRAFT_6794</name>
</gene>
<dbReference type="InterPro" id="IPR003746">
    <property type="entry name" value="DUF167"/>
</dbReference>
<dbReference type="SMART" id="SM01152">
    <property type="entry name" value="DUF167"/>
    <property type="match status" value="1"/>
</dbReference>
<evidence type="ECO:0000313" key="3">
    <source>
        <dbReference type="Proteomes" id="UP001586593"/>
    </source>
</evidence>
<dbReference type="SUPFAM" id="SSF69786">
    <property type="entry name" value="YggU-like"/>
    <property type="match status" value="1"/>
</dbReference>
<dbReference type="PANTHER" id="PTHR13420:SF7">
    <property type="entry name" value="UPF0235 PROTEIN C15ORF40"/>
    <property type="match status" value="1"/>
</dbReference>
<reference evidence="2 3" key="1">
    <citation type="journal article" date="2024" name="Commun. Biol.">
        <title>Comparative genomic analysis of thermophilic fungi reveals convergent evolutionary adaptations and gene losses.</title>
        <authorList>
            <person name="Steindorff A.S."/>
            <person name="Aguilar-Pontes M.V."/>
            <person name="Robinson A.J."/>
            <person name="Andreopoulos B."/>
            <person name="LaButti K."/>
            <person name="Kuo A."/>
            <person name="Mondo S."/>
            <person name="Riley R."/>
            <person name="Otillar R."/>
            <person name="Haridas S."/>
            <person name="Lipzen A."/>
            <person name="Grimwood J."/>
            <person name="Schmutz J."/>
            <person name="Clum A."/>
            <person name="Reid I.D."/>
            <person name="Moisan M.C."/>
            <person name="Butler G."/>
            <person name="Nguyen T.T.M."/>
            <person name="Dewar K."/>
            <person name="Conant G."/>
            <person name="Drula E."/>
            <person name="Henrissat B."/>
            <person name="Hansel C."/>
            <person name="Singer S."/>
            <person name="Hutchinson M.I."/>
            <person name="de Vries R.P."/>
            <person name="Natvig D.O."/>
            <person name="Powell A.J."/>
            <person name="Tsang A."/>
            <person name="Grigoriev I.V."/>
        </authorList>
    </citation>
    <scope>NUCLEOTIDE SEQUENCE [LARGE SCALE GENOMIC DNA]</scope>
    <source>
        <strain evidence="2 3">ATCC 24622</strain>
    </source>
</reference>
<comment type="similarity">
    <text evidence="1">Belongs to the UPF0235 family.</text>
</comment>
<comment type="caution">
    <text evidence="2">The sequence shown here is derived from an EMBL/GenBank/DDBJ whole genome shotgun (WGS) entry which is preliminary data.</text>
</comment>
<keyword evidence="3" id="KW-1185">Reference proteome</keyword>
<dbReference type="Pfam" id="PF02594">
    <property type="entry name" value="DUF167"/>
    <property type="match status" value="1"/>
</dbReference>
<dbReference type="EMBL" id="JAZHXJ010000004">
    <property type="protein sequence ID" value="KAL1884125.1"/>
    <property type="molecule type" value="Genomic_DNA"/>
</dbReference>
<evidence type="ECO:0000256" key="1">
    <source>
        <dbReference type="ARBA" id="ARBA00010364"/>
    </source>
</evidence>
<dbReference type="PANTHER" id="PTHR13420">
    <property type="entry name" value="UPF0235 PROTEIN C15ORF40"/>
    <property type="match status" value="1"/>
</dbReference>
<dbReference type="HAMAP" id="MF_00634">
    <property type="entry name" value="UPF0235"/>
    <property type="match status" value="1"/>
</dbReference>
<proteinExistence type="inferred from homology"/>
<dbReference type="Gene3D" id="3.30.1200.10">
    <property type="entry name" value="YggU-like"/>
    <property type="match status" value="1"/>
</dbReference>
<sequence>MSSLGAIRYAAGTKKNPRGFLYLQCHVKPGASKAREGVTAVTEDAIEVCVAARPVDGEANKAVIKVMSDVLNVPKSDLQITQGFKSREKVLALVSPSIGKEEESISRIKALLEEAVQST</sequence>
<dbReference type="NCBIfam" id="TIGR00251">
    <property type="entry name" value="DUF167 family protein"/>
    <property type="match status" value="1"/>
</dbReference>
<dbReference type="InterPro" id="IPR036591">
    <property type="entry name" value="YggU-like_sf"/>
</dbReference>